<dbReference type="Proteomes" id="UP001550210">
    <property type="component" value="Unassembled WGS sequence"/>
</dbReference>
<dbReference type="CDD" id="cd13402">
    <property type="entry name" value="LT_TF-like"/>
    <property type="match status" value="1"/>
</dbReference>
<reference evidence="4 5" key="1">
    <citation type="submission" date="2024-06" db="EMBL/GenBank/DDBJ databases">
        <title>The Natural Products Discovery Center: Release of the First 8490 Sequenced Strains for Exploring Actinobacteria Biosynthetic Diversity.</title>
        <authorList>
            <person name="Kalkreuter E."/>
            <person name="Kautsar S.A."/>
            <person name="Yang D."/>
            <person name="Bader C.D."/>
            <person name="Teijaro C.N."/>
            <person name="Fluegel L."/>
            <person name="Davis C.M."/>
            <person name="Simpson J.R."/>
            <person name="Lauterbach L."/>
            <person name="Steele A.D."/>
            <person name="Gui C."/>
            <person name="Meng S."/>
            <person name="Li G."/>
            <person name="Viehrig K."/>
            <person name="Ye F."/>
            <person name="Su P."/>
            <person name="Kiefer A.F."/>
            <person name="Nichols A."/>
            <person name="Cepeda A.J."/>
            <person name="Yan W."/>
            <person name="Fan B."/>
            <person name="Jiang Y."/>
            <person name="Adhikari A."/>
            <person name="Zheng C.-J."/>
            <person name="Schuster L."/>
            <person name="Cowan T.M."/>
            <person name="Smanski M.J."/>
            <person name="Chevrette M.G."/>
            <person name="De Carvalho L.P.S."/>
            <person name="Shen B."/>
        </authorList>
    </citation>
    <scope>NUCLEOTIDE SEQUENCE [LARGE SCALE GENOMIC DNA]</scope>
    <source>
        <strain evidence="4 5">NPDC006434</strain>
    </source>
</reference>
<dbReference type="InterPro" id="IPR011055">
    <property type="entry name" value="Dup_hybrid_motif"/>
</dbReference>
<accession>A0ABV2V4V4</accession>
<organism evidence="4 5">
    <name type="scientific">Streptomyces ossamyceticus</name>
    <dbReference type="NCBI Taxonomy" id="249581"/>
    <lineage>
        <taxon>Bacteria</taxon>
        <taxon>Bacillati</taxon>
        <taxon>Actinomycetota</taxon>
        <taxon>Actinomycetes</taxon>
        <taxon>Kitasatosporales</taxon>
        <taxon>Streptomycetaceae</taxon>
        <taxon>Streptomyces</taxon>
    </lineage>
</organism>
<feature type="region of interest" description="Disordered" evidence="1">
    <location>
        <begin position="255"/>
        <end position="285"/>
    </location>
</feature>
<keyword evidence="5" id="KW-1185">Reference proteome</keyword>
<name>A0ABV2V4V4_9ACTN</name>
<dbReference type="PANTHER" id="PTHR21666">
    <property type="entry name" value="PEPTIDASE-RELATED"/>
    <property type="match status" value="1"/>
</dbReference>
<feature type="domain" description="Transglycosylase SLT" evidence="2">
    <location>
        <begin position="1457"/>
        <end position="1527"/>
    </location>
</feature>
<dbReference type="SUPFAM" id="SSF51261">
    <property type="entry name" value="Duplicated hybrid motif"/>
    <property type="match status" value="1"/>
</dbReference>
<dbReference type="InterPro" id="IPR016047">
    <property type="entry name" value="M23ase_b-sheet_dom"/>
</dbReference>
<dbReference type="InterPro" id="IPR050570">
    <property type="entry name" value="Cell_wall_metabolism_enzyme"/>
</dbReference>
<dbReference type="RefSeq" id="WP_355401014.1">
    <property type="nucleotide sequence ID" value="NZ_JBEXPZ010000045.1"/>
</dbReference>
<dbReference type="Gene3D" id="2.70.70.10">
    <property type="entry name" value="Glucose Permease (Domain IIA)"/>
    <property type="match status" value="1"/>
</dbReference>
<dbReference type="EMBL" id="JBEXPZ010000045">
    <property type="protein sequence ID" value="MET9848865.1"/>
    <property type="molecule type" value="Genomic_DNA"/>
</dbReference>
<dbReference type="InterPro" id="IPR008258">
    <property type="entry name" value="Transglycosylase_SLT_dom_1"/>
</dbReference>
<dbReference type="CDD" id="cd12797">
    <property type="entry name" value="M23_peptidase"/>
    <property type="match status" value="1"/>
</dbReference>
<dbReference type="SUPFAM" id="SSF53955">
    <property type="entry name" value="Lysozyme-like"/>
    <property type="match status" value="1"/>
</dbReference>
<evidence type="ECO:0000259" key="2">
    <source>
        <dbReference type="Pfam" id="PF01464"/>
    </source>
</evidence>
<feature type="compositionally biased region" description="Basic and acidic residues" evidence="1">
    <location>
        <begin position="378"/>
        <end position="401"/>
    </location>
</feature>
<evidence type="ECO:0000313" key="5">
    <source>
        <dbReference type="Proteomes" id="UP001550210"/>
    </source>
</evidence>
<evidence type="ECO:0000259" key="3">
    <source>
        <dbReference type="Pfam" id="PF01551"/>
    </source>
</evidence>
<dbReference type="PANTHER" id="PTHR21666:SF270">
    <property type="entry name" value="MUREIN HYDROLASE ACTIVATOR ENVC"/>
    <property type="match status" value="1"/>
</dbReference>
<dbReference type="Pfam" id="PF01551">
    <property type="entry name" value="Peptidase_M23"/>
    <property type="match status" value="1"/>
</dbReference>
<comment type="caution">
    <text evidence="4">The sequence shown here is derived from an EMBL/GenBank/DDBJ whole genome shotgun (WGS) entry which is preliminary data.</text>
</comment>
<gene>
    <name evidence="4" type="ORF">ABZZ21_30860</name>
</gene>
<sequence length="1636" mass="172442">MSTNVGSVVASIVPDVSDFASRADAALTISVERLGQNLGRTLSRSMTRSLDFSGIDNALRRSLDAAEASAVSKGRQIGRRYGQAMRAGLDSELRGLQGNLDVTVRPVIDRSAYRAVMADLDVLTRTRTVVITADADTGDAAAQLALLARDRRATINANVESSQVARASSLISRITGVASSAGGAVGGLASKVALLGSAAPLVGSLVSVVAAIAPAAALALPAVAALGSAVGAIKLGTSGLSDAFKETFASASSGASGAASATRQVEQAQRRLADAQRGLGDAQRQAAEQVAQAQQAVADAQRDLTAAQKDAKQAQQDLTQAYEEGRRALQDLNLQLAGSKLDEKEAILRVKEAEEEYQKVLANPKASELDRAEAKLRRDQARQGLKEQQVETKRLEEDTKKANKAGVEGTDQVKSARDRLAQADQNVADKRRAVKDAESAVAKARADGARQVADARRAEADAERAVADARAASAAQTAKLSENFSKLSPNAQGFVNAVKGLKPAWDAMQLGVQDRLFAGIGGRLTDVGTRVIPILRGGLEGTAGVLNRMGKGALDAVNNLAKAGMLKTILDGATQSLKPLEKAPGLIVTAFGQIAVAAQPAFQRVTEGLGGAITKVTDKLGAAFESGAMEKAIDQAVSLLGDLMDVGQNVFSILGDIFMAGADSGGGTIQVLKTITEEISKITSSPEVQAGLKALFSVMGTLATTVAPLLGTALKFIGQIFEKLGPPVEVLVKALGDALTPVIDALGPVLVIVADVLGQVLEAVSPLIPMIGELIAVALKPLGPIFEVVGDLIEALAPTVTLLADALGPILTPILEGLGEVLTTLATEYAAQFKEILEELLPVIPELIPPLVNVGKSLGDLLLAIAPLLPQIMLLTAQLVTALLPAILPLLPPILQLVDLLVRLAVWAIKKIVLPAIQGLIDYVKDMGRKLQPFIDAVKHVTEWIAKKFQWLYDKLVGHSVPDLIKKIRDWFNTGKRWIRDIWNSVWDNTIGRVTSASKTVGDKVAGFARGVRDRFGDAKRWVSDRWNGLWSGVSKTTTSIRKTVEGKVRDFKDAIVGFFSKAVEGVKTAWEKLRGVAKAPVKFLIQTVFNNGLRKVWNNTAAKLPGIGEIAEMKLPKGFASGGILPGYTPGRDVHRFYSPTGGLLDLSGGEAIMRPEVTTAVGRGGINALNAAARRGGVAGVQSLLNQGLPHRAFWGGGIWDDLTNNPVTNAVKGVVGKGVDLLEKGADWARGGVADLAEKALKTLLGVKSLTVDTKNQIWSRLVGNIPVVLADKIVDFIRGKEAEVGGGGSWIKPVNAAYGTKFGVKGHMWSSGRHTGLDFPAAVGTAIKAVAAGRVSSVSRSGPYGNHLTVDHGSGLSSLYAHMSEIVAKARETVAAGSLIGRVGATGNVTGPHLHLEARVNGKPVDPMPYLTGGGSALNTPGSGVQRWAGVVRQALGLVDQPSSLVQTTLRRMNQESGGNPRAVNKWDSNWQAGHPSVGLMQVIGPTFRSYAGRFKNKGPFLYGTSIDPLANVYSSMRYALAAYGSLSRAYNRPGGYAKGGFPSVGEFAWVGEEGPELVRFKRSAQVYPHQESMRIAQQMAVTAQQPMTRAPSQERSGDVNFYVTASDKPTRQTVMNALSDYQAIHGSLIVA</sequence>
<dbReference type="Pfam" id="PF01464">
    <property type="entry name" value="SLT"/>
    <property type="match status" value="1"/>
</dbReference>
<dbReference type="InterPro" id="IPR023346">
    <property type="entry name" value="Lysozyme-like_dom_sf"/>
</dbReference>
<evidence type="ECO:0000256" key="1">
    <source>
        <dbReference type="SAM" id="MobiDB-lite"/>
    </source>
</evidence>
<protein>
    <submittedName>
        <fullName evidence="4">Peptidoglycan DD-metalloendopeptidase family protein</fullName>
    </submittedName>
</protein>
<dbReference type="Gene3D" id="1.20.120.20">
    <property type="entry name" value="Apolipoprotein"/>
    <property type="match status" value="1"/>
</dbReference>
<dbReference type="SUPFAM" id="SSF48371">
    <property type="entry name" value="ARM repeat"/>
    <property type="match status" value="1"/>
</dbReference>
<proteinExistence type="predicted"/>
<dbReference type="InterPro" id="IPR016024">
    <property type="entry name" value="ARM-type_fold"/>
</dbReference>
<feature type="region of interest" description="Disordered" evidence="1">
    <location>
        <begin position="378"/>
        <end position="414"/>
    </location>
</feature>
<feature type="domain" description="M23ase beta-sheet core" evidence="3">
    <location>
        <begin position="1317"/>
        <end position="1411"/>
    </location>
</feature>
<evidence type="ECO:0000313" key="4">
    <source>
        <dbReference type="EMBL" id="MET9848865.1"/>
    </source>
</evidence>